<dbReference type="InterPro" id="IPR036249">
    <property type="entry name" value="Thioredoxin-like_sf"/>
</dbReference>
<evidence type="ECO:0000256" key="2">
    <source>
        <dbReference type="ARBA" id="ARBA00009813"/>
    </source>
</evidence>
<evidence type="ECO:0000259" key="9">
    <source>
        <dbReference type="Pfam" id="PF13098"/>
    </source>
</evidence>
<keyword evidence="4 7" id="KW-0574">Periplasm</keyword>
<dbReference type="GO" id="GO:0042597">
    <property type="term" value="C:periplasmic space"/>
    <property type="evidence" value="ECO:0007669"/>
    <property type="project" value="UniProtKB-SubCell"/>
</dbReference>
<dbReference type="GO" id="GO:0016853">
    <property type="term" value="F:isomerase activity"/>
    <property type="evidence" value="ECO:0007669"/>
    <property type="project" value="UniProtKB-KW"/>
</dbReference>
<dbReference type="InterPro" id="IPR033954">
    <property type="entry name" value="DiS-bond_Isoase_DsbC/G"/>
</dbReference>
<dbReference type="RefSeq" id="WP_124935937.1">
    <property type="nucleotide sequence ID" value="NZ_RJVQ01000002.1"/>
</dbReference>
<sequence>MRLLRQILTITLSIFAVSFASQAADFNKQELTKKFQKLGVTVNEIKPSDIDGLLEVQTSGGVIFSTPKGDYFIAGTLYQFNSDGTYDDVIAKRQAPLNADKINQFADDMIVYKAKDEKYIVTIFTDITCGYCSRLHGQMQQYNDLGITVRYLAFPRQGATGQVADQMATIWCADDKEAAYNTVESDRKLPAKNANFASCQKKVADQHNLGRELGVAGTPAIFLPNGMMIGGYLPPEQLLKRLQDM</sequence>
<gene>
    <name evidence="10" type="primary">dsbC</name>
    <name evidence="10" type="ORF">EES38_04200</name>
</gene>
<dbReference type="PANTHER" id="PTHR35272">
    <property type="entry name" value="THIOL:DISULFIDE INTERCHANGE PROTEIN DSBC-RELATED"/>
    <property type="match status" value="1"/>
</dbReference>
<keyword evidence="10" id="KW-0413">Isomerase</keyword>
<keyword evidence="11" id="KW-1185">Reference proteome</keyword>
<feature type="domain" description="Disulphide bond isomerase DsbC/G N-terminal" evidence="8">
    <location>
        <begin position="27"/>
        <end position="82"/>
    </location>
</feature>
<dbReference type="InterPro" id="IPR009094">
    <property type="entry name" value="DiS-bond_isomerase_DsbC/G_N_sf"/>
</dbReference>
<proteinExistence type="inferred from homology"/>
<keyword evidence="6 7" id="KW-0676">Redox-active center</keyword>
<evidence type="ECO:0000256" key="4">
    <source>
        <dbReference type="ARBA" id="ARBA00022764"/>
    </source>
</evidence>
<dbReference type="NCBIfam" id="NF008129">
    <property type="entry name" value="PRK10877.1"/>
    <property type="match status" value="1"/>
</dbReference>
<keyword evidence="3 7" id="KW-0732">Signal</keyword>
<dbReference type="PANTHER" id="PTHR35272:SF3">
    <property type="entry name" value="THIOL:DISULFIDE INTERCHANGE PROTEIN DSBC"/>
    <property type="match status" value="1"/>
</dbReference>
<dbReference type="CDD" id="cd03020">
    <property type="entry name" value="DsbA_DsbC_DsbG"/>
    <property type="match status" value="1"/>
</dbReference>
<dbReference type="Proteomes" id="UP000281112">
    <property type="component" value="Unassembled WGS sequence"/>
</dbReference>
<name>A0A3N9U6U5_9VIBR</name>
<evidence type="ECO:0000256" key="7">
    <source>
        <dbReference type="RuleBase" id="RU364038"/>
    </source>
</evidence>
<feature type="chain" id="PRO_5017845949" description="Thiol:disulfide interchange protein" evidence="7">
    <location>
        <begin position="24"/>
        <end position="245"/>
    </location>
</feature>
<dbReference type="EMBL" id="RJVQ01000002">
    <property type="protein sequence ID" value="RQW63816.1"/>
    <property type="molecule type" value="Genomic_DNA"/>
</dbReference>
<feature type="domain" description="Thioredoxin-like fold" evidence="9">
    <location>
        <begin position="114"/>
        <end position="242"/>
    </location>
</feature>
<comment type="similarity">
    <text evidence="2 7">Belongs to the thioredoxin family. DsbC subfamily.</text>
</comment>
<organism evidence="10 11">
    <name type="scientific">Vibrio viridaestus</name>
    <dbReference type="NCBI Taxonomy" id="2487322"/>
    <lineage>
        <taxon>Bacteria</taxon>
        <taxon>Pseudomonadati</taxon>
        <taxon>Pseudomonadota</taxon>
        <taxon>Gammaproteobacteria</taxon>
        <taxon>Vibrionales</taxon>
        <taxon>Vibrionaceae</taxon>
        <taxon>Vibrio</taxon>
    </lineage>
</organism>
<evidence type="ECO:0000256" key="6">
    <source>
        <dbReference type="ARBA" id="ARBA00023284"/>
    </source>
</evidence>
<dbReference type="SUPFAM" id="SSF54423">
    <property type="entry name" value="DsbC/DsbG N-terminal domain-like"/>
    <property type="match status" value="1"/>
</dbReference>
<dbReference type="InterPro" id="IPR018950">
    <property type="entry name" value="DiS-bond_isomerase_DsbC/G_N"/>
</dbReference>
<evidence type="ECO:0000256" key="1">
    <source>
        <dbReference type="ARBA" id="ARBA00004418"/>
    </source>
</evidence>
<evidence type="ECO:0000259" key="8">
    <source>
        <dbReference type="Pfam" id="PF10411"/>
    </source>
</evidence>
<dbReference type="Gene3D" id="3.10.450.70">
    <property type="entry name" value="Disulphide bond isomerase, DsbC/G, N-terminal"/>
    <property type="match status" value="1"/>
</dbReference>
<feature type="signal peptide" evidence="7">
    <location>
        <begin position="1"/>
        <end position="23"/>
    </location>
</feature>
<comment type="function">
    <text evidence="7">Required for disulfide bond formation in some periplasmic proteins. Acts by transferring its disulfide bond to other proteins and is reduced in the process.</text>
</comment>
<dbReference type="OrthoDB" id="12976at2"/>
<comment type="caution">
    <text evidence="10">The sequence shown here is derived from an EMBL/GenBank/DDBJ whole genome shotgun (WGS) entry which is preliminary data.</text>
</comment>
<dbReference type="InterPro" id="IPR051470">
    <property type="entry name" value="Thiol:disulfide_interchange"/>
</dbReference>
<dbReference type="Gene3D" id="3.40.30.10">
    <property type="entry name" value="Glutaredoxin"/>
    <property type="match status" value="1"/>
</dbReference>
<dbReference type="SUPFAM" id="SSF52833">
    <property type="entry name" value="Thioredoxin-like"/>
    <property type="match status" value="1"/>
</dbReference>
<evidence type="ECO:0000256" key="5">
    <source>
        <dbReference type="ARBA" id="ARBA00023157"/>
    </source>
</evidence>
<evidence type="ECO:0000313" key="10">
    <source>
        <dbReference type="EMBL" id="RQW63816.1"/>
    </source>
</evidence>
<dbReference type="Pfam" id="PF10411">
    <property type="entry name" value="DsbC_N"/>
    <property type="match status" value="1"/>
</dbReference>
<protein>
    <recommendedName>
        <fullName evidence="7">Thiol:disulfide interchange protein</fullName>
    </recommendedName>
</protein>
<comment type="subcellular location">
    <subcellularLocation>
        <location evidence="1 7">Periplasm</location>
    </subcellularLocation>
</comment>
<evidence type="ECO:0000313" key="11">
    <source>
        <dbReference type="Proteomes" id="UP000281112"/>
    </source>
</evidence>
<evidence type="ECO:0000256" key="3">
    <source>
        <dbReference type="ARBA" id="ARBA00022729"/>
    </source>
</evidence>
<dbReference type="Pfam" id="PF13098">
    <property type="entry name" value="Thioredoxin_2"/>
    <property type="match status" value="1"/>
</dbReference>
<keyword evidence="5" id="KW-1015">Disulfide bond</keyword>
<dbReference type="InterPro" id="IPR012336">
    <property type="entry name" value="Thioredoxin-like_fold"/>
</dbReference>
<dbReference type="AlphaFoldDB" id="A0A3N9U6U5"/>
<reference evidence="10 11" key="1">
    <citation type="submission" date="2018-11" db="EMBL/GenBank/DDBJ databases">
        <title>Vibrio LJC006 sp. nov., isolated from seawater during the bloom of the enteromorpha.</title>
        <authorList>
            <person name="Liang J."/>
        </authorList>
    </citation>
    <scope>NUCLEOTIDE SEQUENCE [LARGE SCALE GENOMIC DNA]</scope>
    <source>
        <strain evidence="10 11">LJC006</strain>
    </source>
</reference>
<accession>A0A3N9U6U5</accession>